<evidence type="ECO:0000313" key="1">
    <source>
        <dbReference type="EMBL" id="KAJ8626937.1"/>
    </source>
</evidence>
<dbReference type="Proteomes" id="UP001234297">
    <property type="component" value="Chromosome 6"/>
</dbReference>
<name>A0ACC2L0C3_PERAE</name>
<protein>
    <submittedName>
        <fullName evidence="1">Uncharacterized protein</fullName>
    </submittedName>
</protein>
<comment type="caution">
    <text evidence="1">The sequence shown here is derived from an EMBL/GenBank/DDBJ whole genome shotgun (WGS) entry which is preliminary data.</text>
</comment>
<dbReference type="EMBL" id="CM056814">
    <property type="protein sequence ID" value="KAJ8626937.1"/>
    <property type="molecule type" value="Genomic_DNA"/>
</dbReference>
<reference evidence="1 2" key="1">
    <citation type="journal article" date="2022" name="Hortic Res">
        <title>A haplotype resolved chromosomal level avocado genome allows analysis of novel avocado genes.</title>
        <authorList>
            <person name="Nath O."/>
            <person name="Fletcher S.J."/>
            <person name="Hayward A."/>
            <person name="Shaw L.M."/>
            <person name="Masouleh A.K."/>
            <person name="Furtado A."/>
            <person name="Henry R.J."/>
            <person name="Mitter N."/>
        </authorList>
    </citation>
    <scope>NUCLEOTIDE SEQUENCE [LARGE SCALE GENOMIC DNA]</scope>
    <source>
        <strain evidence="2">cv. Hass</strain>
    </source>
</reference>
<evidence type="ECO:0000313" key="2">
    <source>
        <dbReference type="Proteomes" id="UP001234297"/>
    </source>
</evidence>
<sequence>MELLLPLKEEDEKAKAKQQQQQQYRQPGEHQIAFWCLFAAIYLALFLFNVFMSGFQYANGSIDAAEAASSLVFSVAGLAVAVGLFLWNTCLPPTELAWKLLGLFSLVALSRAALLFARHEWVFSFCFGLGSVSCLQLTFYTWSVLQSIDTGAYPVKKSAPIG</sequence>
<gene>
    <name evidence="1" type="ORF">MRB53_020244</name>
</gene>
<proteinExistence type="predicted"/>
<organism evidence="1 2">
    <name type="scientific">Persea americana</name>
    <name type="common">Avocado</name>
    <dbReference type="NCBI Taxonomy" id="3435"/>
    <lineage>
        <taxon>Eukaryota</taxon>
        <taxon>Viridiplantae</taxon>
        <taxon>Streptophyta</taxon>
        <taxon>Embryophyta</taxon>
        <taxon>Tracheophyta</taxon>
        <taxon>Spermatophyta</taxon>
        <taxon>Magnoliopsida</taxon>
        <taxon>Magnoliidae</taxon>
        <taxon>Laurales</taxon>
        <taxon>Lauraceae</taxon>
        <taxon>Persea</taxon>
    </lineage>
</organism>
<accession>A0ACC2L0C3</accession>
<keyword evidence="2" id="KW-1185">Reference proteome</keyword>